<dbReference type="PROSITE" id="PS50176">
    <property type="entry name" value="ARM_REPEAT"/>
    <property type="match status" value="3"/>
</dbReference>
<dbReference type="EMBL" id="JABFUD020000010">
    <property type="protein sequence ID" value="KAI5074637.1"/>
    <property type="molecule type" value="Genomic_DNA"/>
</dbReference>
<keyword evidence="5" id="KW-1185">Reference proteome</keyword>
<dbReference type="InterPro" id="IPR000225">
    <property type="entry name" value="Armadillo"/>
</dbReference>
<evidence type="ECO:0000256" key="1">
    <source>
        <dbReference type="ARBA" id="ARBA00022786"/>
    </source>
</evidence>
<feature type="domain" description="U-box" evidence="3">
    <location>
        <begin position="52"/>
        <end position="319"/>
    </location>
</feature>
<evidence type="ECO:0000256" key="2">
    <source>
        <dbReference type="PROSITE-ProRule" id="PRU00259"/>
    </source>
</evidence>
<feature type="repeat" description="ARM" evidence="2">
    <location>
        <begin position="75"/>
        <end position="117"/>
    </location>
</feature>
<dbReference type="OrthoDB" id="7537227at2759"/>
<dbReference type="Pfam" id="PF25598">
    <property type="entry name" value="ARM_PUB"/>
    <property type="match status" value="1"/>
</dbReference>
<evidence type="ECO:0000313" key="5">
    <source>
        <dbReference type="Proteomes" id="UP000886520"/>
    </source>
</evidence>
<name>A0A9D4UWB8_ADICA</name>
<organism evidence="4 5">
    <name type="scientific">Adiantum capillus-veneris</name>
    <name type="common">Maidenhair fern</name>
    <dbReference type="NCBI Taxonomy" id="13818"/>
    <lineage>
        <taxon>Eukaryota</taxon>
        <taxon>Viridiplantae</taxon>
        <taxon>Streptophyta</taxon>
        <taxon>Embryophyta</taxon>
        <taxon>Tracheophyta</taxon>
        <taxon>Polypodiopsida</taxon>
        <taxon>Polypodiidae</taxon>
        <taxon>Polypodiales</taxon>
        <taxon>Pteridineae</taxon>
        <taxon>Pteridaceae</taxon>
        <taxon>Vittarioideae</taxon>
        <taxon>Adiantum</taxon>
    </lineage>
</organism>
<feature type="repeat" description="ARM" evidence="2">
    <location>
        <begin position="158"/>
        <end position="200"/>
    </location>
</feature>
<dbReference type="PANTHER" id="PTHR23315">
    <property type="entry name" value="U BOX DOMAIN-CONTAINING"/>
    <property type="match status" value="1"/>
</dbReference>
<protein>
    <recommendedName>
        <fullName evidence="3">U-box domain-containing protein</fullName>
    </recommendedName>
</protein>
<keyword evidence="1" id="KW-0833">Ubl conjugation pathway</keyword>
<dbReference type="AlphaFoldDB" id="A0A9D4UWB8"/>
<dbReference type="PANTHER" id="PTHR23315:SF256">
    <property type="entry name" value="ARM REPEAT SUPERFAMILY PROTEIN"/>
    <property type="match status" value="1"/>
</dbReference>
<dbReference type="InterPro" id="IPR058678">
    <property type="entry name" value="ARM_PUB"/>
</dbReference>
<dbReference type="SUPFAM" id="SSF48371">
    <property type="entry name" value="ARM repeat"/>
    <property type="match status" value="1"/>
</dbReference>
<gene>
    <name evidence="4" type="ORF">GOP47_0010598</name>
</gene>
<dbReference type="Proteomes" id="UP000886520">
    <property type="component" value="Chromosome 10"/>
</dbReference>
<sequence length="394" mass="41931">MVLGDASIPVTLLCDGHDAADSNSKQLQLESNKHMQDVLWALSYGMGEVRLQAAREIRKLTKTSARSRVYLAAAGAITPLVSMLKVSSAEVKEAALLALLNLAVRNERNKMRITKAGAIGPLVELLRSGQADLRESAAAAILTLSAADANKPVIGTSGAIPLLVDMLTTASIQGKVDAVIALSNLSTHAENVVSILKTGAGAPLILLLKDCKKSSKVAEKVMALLESLISYEEGRCSAVRESGGLLAIVEVLEEGSVQGREHAVGALLTMCQSNRRKYRETILQEGVIPGLLELTVQGTPSAQEKAKKLLELLRDSSQSQRSGHASPSASAVLESMFYDIAAHIEDAEVGAETTKRVLSEMVQLSREQSTQQRVMAYAPSDVSHPSLTTKAFSK</sequence>
<dbReference type="SMART" id="SM00185">
    <property type="entry name" value="ARM"/>
    <property type="match status" value="4"/>
</dbReference>
<evidence type="ECO:0000313" key="4">
    <source>
        <dbReference type="EMBL" id="KAI5074637.1"/>
    </source>
</evidence>
<feature type="repeat" description="ARM" evidence="2">
    <location>
        <begin position="117"/>
        <end position="159"/>
    </location>
</feature>
<reference evidence="4" key="1">
    <citation type="submission" date="2021-01" db="EMBL/GenBank/DDBJ databases">
        <title>Adiantum capillus-veneris genome.</title>
        <authorList>
            <person name="Fang Y."/>
            <person name="Liao Q."/>
        </authorList>
    </citation>
    <scope>NUCLEOTIDE SEQUENCE</scope>
    <source>
        <strain evidence="4">H3</strain>
        <tissue evidence="4">Leaf</tissue>
    </source>
</reference>
<accession>A0A9D4UWB8</accession>
<proteinExistence type="predicted"/>
<evidence type="ECO:0000259" key="3">
    <source>
        <dbReference type="Pfam" id="PF25598"/>
    </source>
</evidence>
<dbReference type="InterPro" id="IPR016024">
    <property type="entry name" value="ARM-type_fold"/>
</dbReference>
<dbReference type="InterPro" id="IPR011989">
    <property type="entry name" value="ARM-like"/>
</dbReference>
<comment type="caution">
    <text evidence="4">The sequence shown here is derived from an EMBL/GenBank/DDBJ whole genome shotgun (WGS) entry which is preliminary data.</text>
</comment>
<dbReference type="Gene3D" id="1.25.10.10">
    <property type="entry name" value="Leucine-rich Repeat Variant"/>
    <property type="match status" value="3"/>
</dbReference>